<protein>
    <submittedName>
        <fullName evidence="2">Uncharacterized protein</fullName>
    </submittedName>
</protein>
<evidence type="ECO:0000313" key="2">
    <source>
        <dbReference type="EMBL" id="BCM25845.1"/>
    </source>
</evidence>
<organism evidence="2 3">
    <name type="scientific">Methyloradius palustris</name>
    <dbReference type="NCBI Taxonomy" id="2778876"/>
    <lineage>
        <taxon>Bacteria</taxon>
        <taxon>Pseudomonadati</taxon>
        <taxon>Pseudomonadota</taxon>
        <taxon>Betaproteobacteria</taxon>
        <taxon>Nitrosomonadales</taxon>
        <taxon>Methylophilaceae</taxon>
        <taxon>Methyloradius</taxon>
    </lineage>
</organism>
<keyword evidence="3" id="KW-1185">Reference proteome</keyword>
<dbReference type="EMBL" id="AP024110">
    <property type="protein sequence ID" value="BCM25845.1"/>
    <property type="molecule type" value="Genomic_DNA"/>
</dbReference>
<sequence>MSDSDKTAVAAHLYVTMRRVANRVIDVEWMSKNEEYAKAILSLARQQGAEDLTHYADLYEGLMFGGGGTAATAVAAAPVAVTPKPMAPEPPPKPRYEEPTDDDDGGGSPPPSRYVGSLR</sequence>
<dbReference type="RefSeq" id="WP_221763891.1">
    <property type="nucleotide sequence ID" value="NZ_AP024110.1"/>
</dbReference>
<gene>
    <name evidence="2" type="ORF">ZMTM_21040</name>
</gene>
<feature type="region of interest" description="Disordered" evidence="1">
    <location>
        <begin position="82"/>
        <end position="119"/>
    </location>
</feature>
<proteinExistence type="predicted"/>
<dbReference type="KEGG" id="mpau:ZMTM_21040"/>
<dbReference type="Proteomes" id="UP000826722">
    <property type="component" value="Chromosome"/>
</dbReference>
<evidence type="ECO:0000256" key="1">
    <source>
        <dbReference type="SAM" id="MobiDB-lite"/>
    </source>
</evidence>
<reference evidence="2" key="1">
    <citation type="journal article" date="2021" name="Arch. Microbiol.">
        <title>Methyloradius palustris gen. nov., sp. nov., a methanol-oxidizing bacterium isolated from snow.</title>
        <authorList>
            <person name="Miyadera T."/>
            <person name="Kojima H."/>
            <person name="Fukui M."/>
        </authorList>
    </citation>
    <scope>NUCLEOTIDE SEQUENCE</scope>
    <source>
        <strain evidence="2">Zm11</strain>
    </source>
</reference>
<evidence type="ECO:0000313" key="3">
    <source>
        <dbReference type="Proteomes" id="UP000826722"/>
    </source>
</evidence>
<accession>A0A8D5G506</accession>
<name>A0A8D5G506_9PROT</name>
<dbReference type="AlphaFoldDB" id="A0A8D5G506"/>